<protein>
    <submittedName>
        <fullName evidence="1">Uncharacterized protein</fullName>
    </submittedName>
</protein>
<proteinExistence type="predicted"/>
<dbReference type="OrthoDB" id="3665167at2"/>
<dbReference type="AlphaFoldDB" id="A0A1B2HIW8"/>
<dbReference type="STRING" id="1586287.BBK82_17955"/>
<accession>A0A1B2HIW8</accession>
<gene>
    <name evidence="1" type="ORF">BBK82_17955</name>
</gene>
<organism evidence="1 2">
    <name type="scientific">Lentzea guizhouensis</name>
    <dbReference type="NCBI Taxonomy" id="1586287"/>
    <lineage>
        <taxon>Bacteria</taxon>
        <taxon>Bacillati</taxon>
        <taxon>Actinomycetota</taxon>
        <taxon>Actinomycetes</taxon>
        <taxon>Pseudonocardiales</taxon>
        <taxon>Pseudonocardiaceae</taxon>
        <taxon>Lentzea</taxon>
    </lineage>
</organism>
<dbReference type="EMBL" id="CP016793">
    <property type="protein sequence ID" value="ANZ37657.1"/>
    <property type="molecule type" value="Genomic_DNA"/>
</dbReference>
<name>A0A1B2HIW8_9PSEU</name>
<dbReference type="RefSeq" id="WP_065916022.1">
    <property type="nucleotide sequence ID" value="NZ_CP016793.1"/>
</dbReference>
<dbReference type="KEGG" id="led:BBK82_17955"/>
<reference evidence="1 2" key="1">
    <citation type="submission" date="2016-07" db="EMBL/GenBank/DDBJ databases">
        <title>Complete genome sequence of the Lentzea guizhouensis DHS C013.</title>
        <authorList>
            <person name="Cao C."/>
        </authorList>
    </citation>
    <scope>NUCLEOTIDE SEQUENCE [LARGE SCALE GENOMIC DNA]</scope>
    <source>
        <strain evidence="1 2">DHS C013</strain>
    </source>
</reference>
<dbReference type="Proteomes" id="UP000093053">
    <property type="component" value="Chromosome"/>
</dbReference>
<evidence type="ECO:0000313" key="2">
    <source>
        <dbReference type="Proteomes" id="UP000093053"/>
    </source>
</evidence>
<sequence length="316" mass="35339">MFFVYRSHYEGPLSKLVRRLPDDSVLAWFQRNWRDPDPDTVVERELGVDVYGLATIFDAAAKHDLPVPTSTDELRAALHEHLYVEGGDDYIRLDDHSLRVRTDDDEVELAYYFFDDTAVAESPDRLAYLLHEDWPLPATAGTATEFTPSVPVARAGEPGTDDTSTYAVIMTFYDGESLAITTPWEFPGVALGNLPAHLRAVEPDPDWDPELQVLRALTEPGDTTVGPALDRCNRWPGFNLDGDPWPGPPRDAPLTDGRDPGLSKLHVADHVAQLAMHIDDTFGHQQWYLFDSTWAAAHPDLARSLLRYAGHWDPLG</sequence>
<keyword evidence="2" id="KW-1185">Reference proteome</keyword>
<evidence type="ECO:0000313" key="1">
    <source>
        <dbReference type="EMBL" id="ANZ37657.1"/>
    </source>
</evidence>